<organism evidence="1 2">
    <name type="scientific">Nesidiocoris tenuis</name>
    <dbReference type="NCBI Taxonomy" id="355587"/>
    <lineage>
        <taxon>Eukaryota</taxon>
        <taxon>Metazoa</taxon>
        <taxon>Ecdysozoa</taxon>
        <taxon>Arthropoda</taxon>
        <taxon>Hexapoda</taxon>
        <taxon>Insecta</taxon>
        <taxon>Pterygota</taxon>
        <taxon>Neoptera</taxon>
        <taxon>Paraneoptera</taxon>
        <taxon>Hemiptera</taxon>
        <taxon>Heteroptera</taxon>
        <taxon>Panheteroptera</taxon>
        <taxon>Cimicomorpha</taxon>
        <taxon>Miridae</taxon>
        <taxon>Dicyphina</taxon>
        <taxon>Nesidiocoris</taxon>
    </lineage>
</organism>
<dbReference type="Proteomes" id="UP000479000">
    <property type="component" value="Unassembled WGS sequence"/>
</dbReference>
<sequence>MFESSLACVSDKTLALITIGDNVPVAKSWDLQESSGNVVKLSNIGNGLLVNRVSGPSQVIYFDSTGKLVQVNVNEASKVALLKNGGAAYLVTIASSNDGVSQICKGNYFCWLEPVHRFIITIVIRQHLTAEYQVMETKKTSKQIISHKFPLAVPKLISASCHAAGDEIPNCSTLVTHEDEALSLINK</sequence>
<dbReference type="EMBL" id="CADCXU010024560">
    <property type="protein sequence ID" value="CAB0011948.1"/>
    <property type="molecule type" value="Genomic_DNA"/>
</dbReference>
<keyword evidence="2" id="KW-1185">Reference proteome</keyword>
<evidence type="ECO:0000313" key="2">
    <source>
        <dbReference type="Proteomes" id="UP000479000"/>
    </source>
</evidence>
<name>A0A6H5H3M3_9HEMI</name>
<accession>A0A6H5H3M3</accession>
<gene>
    <name evidence="1" type="ORF">NTEN_LOCUS16781</name>
</gene>
<proteinExistence type="predicted"/>
<feature type="non-terminal residue" evidence="1">
    <location>
        <position position="187"/>
    </location>
</feature>
<protein>
    <submittedName>
        <fullName evidence="1">Uncharacterized protein</fullName>
    </submittedName>
</protein>
<reference evidence="1 2" key="1">
    <citation type="submission" date="2020-02" db="EMBL/GenBank/DDBJ databases">
        <authorList>
            <person name="Ferguson B K."/>
        </authorList>
    </citation>
    <scope>NUCLEOTIDE SEQUENCE [LARGE SCALE GENOMIC DNA]</scope>
</reference>
<dbReference type="AlphaFoldDB" id="A0A6H5H3M3"/>
<evidence type="ECO:0000313" key="1">
    <source>
        <dbReference type="EMBL" id="CAB0011948.1"/>
    </source>
</evidence>